<dbReference type="InterPro" id="IPR029058">
    <property type="entry name" value="AB_hydrolase_fold"/>
</dbReference>
<dbReference type="GO" id="GO:0044550">
    <property type="term" value="P:secondary metabolite biosynthetic process"/>
    <property type="evidence" value="ECO:0007669"/>
    <property type="project" value="TreeGrafter"/>
</dbReference>
<dbReference type="Pfam" id="PF00501">
    <property type="entry name" value="AMP-binding"/>
    <property type="match status" value="6"/>
</dbReference>
<dbReference type="GO" id="GO:0034081">
    <property type="term" value="C:polyketide synthase complex"/>
    <property type="evidence" value="ECO:0007669"/>
    <property type="project" value="UniProtKB-ARBA"/>
</dbReference>
<keyword evidence="8" id="KW-0521">NADP</keyword>
<comment type="similarity">
    <text evidence="12">In the C-terminal section; belongs to the NRP synthetase family.</text>
</comment>
<evidence type="ECO:0000313" key="26">
    <source>
        <dbReference type="EMBL" id="NMO16218.1"/>
    </source>
</evidence>
<dbReference type="FunFam" id="3.40.50.980:FF:000001">
    <property type="entry name" value="Non-ribosomal peptide synthetase"/>
    <property type="match status" value="4"/>
</dbReference>
<comment type="catalytic activity">
    <reaction evidence="13">
        <text>17-(4-hydroxyphenyl)heptadecanoyl-[(phenol)carboxyphthiodiolenone synthase] + 2 (S)-methylmalonyl-CoA + 3 malonyl-CoA + 5 NADPH + 10 H(+) = C35-(phenol)carboxyphthiodiolenone-[(phenol)carboxyphthiodiolenone synthase] + 5 CO2 + 5 NADP(+) + 5 CoA + 2 H2O</text>
        <dbReference type="Rhea" id="RHEA:57756"/>
        <dbReference type="Rhea" id="RHEA-COMP:14272"/>
        <dbReference type="Rhea" id="RHEA-COMP:14989"/>
        <dbReference type="ChEBI" id="CHEBI:15377"/>
        <dbReference type="ChEBI" id="CHEBI:15378"/>
        <dbReference type="ChEBI" id="CHEBI:16526"/>
        <dbReference type="ChEBI" id="CHEBI:57287"/>
        <dbReference type="ChEBI" id="CHEBI:57327"/>
        <dbReference type="ChEBI" id="CHEBI:57384"/>
        <dbReference type="ChEBI" id="CHEBI:57783"/>
        <dbReference type="ChEBI" id="CHEBI:58349"/>
        <dbReference type="ChEBI" id="CHEBI:133300"/>
        <dbReference type="ChEBI" id="CHEBI:142259"/>
        <dbReference type="EC" id="2.3.1.292"/>
    </reaction>
</comment>
<dbReference type="Gene3D" id="3.20.20.30">
    <property type="entry name" value="Luciferase-like domain"/>
    <property type="match status" value="1"/>
</dbReference>
<dbReference type="SUPFAM" id="SSF56801">
    <property type="entry name" value="Acetyl-CoA synthetase-like"/>
    <property type="match status" value="7"/>
</dbReference>
<evidence type="ECO:0000256" key="13">
    <source>
        <dbReference type="ARBA" id="ARBA00050973"/>
    </source>
</evidence>
<dbReference type="NCBIfam" id="TIGR01733">
    <property type="entry name" value="AA-adenyl-dom"/>
    <property type="match status" value="4"/>
</dbReference>
<evidence type="ECO:0000256" key="14">
    <source>
        <dbReference type="ARBA" id="ARBA00051971"/>
    </source>
</evidence>
<dbReference type="GO" id="GO:0016705">
    <property type="term" value="F:oxidoreductase activity, acting on paired donors, with incorporation or reduction of molecular oxygen"/>
    <property type="evidence" value="ECO:0007669"/>
    <property type="project" value="InterPro"/>
</dbReference>
<evidence type="ECO:0000256" key="21">
    <source>
        <dbReference type="ARBA" id="ARBA00078169"/>
    </source>
</evidence>
<dbReference type="CDD" id="cd05930">
    <property type="entry name" value="A_NRPS"/>
    <property type="match status" value="1"/>
</dbReference>
<evidence type="ECO:0000256" key="17">
    <source>
        <dbReference type="ARBA" id="ARBA00058455"/>
    </source>
</evidence>
<comment type="cofactor">
    <cofactor evidence="1">
        <name>NADP(+)</name>
        <dbReference type="ChEBI" id="CHEBI:58349"/>
    </cofactor>
</comment>
<dbReference type="InterPro" id="IPR000873">
    <property type="entry name" value="AMP-dep_synth/lig_dom"/>
</dbReference>
<evidence type="ECO:0000256" key="16">
    <source>
        <dbReference type="ARBA" id="ARBA00052745"/>
    </source>
</evidence>
<accession>A0A848LHP0</accession>
<dbReference type="InterPro" id="IPR032821">
    <property type="entry name" value="PKS_assoc"/>
</dbReference>
<dbReference type="PANTHER" id="PTHR45527">
    <property type="entry name" value="NONRIBOSOMAL PEPTIDE SYNTHETASE"/>
    <property type="match status" value="1"/>
</dbReference>
<feature type="domain" description="Carrier" evidence="24">
    <location>
        <begin position="1396"/>
        <end position="1472"/>
    </location>
</feature>
<dbReference type="SUPFAM" id="SSF47336">
    <property type="entry name" value="ACP-like"/>
    <property type="match status" value="6"/>
</dbReference>
<evidence type="ECO:0000256" key="2">
    <source>
        <dbReference type="ARBA" id="ARBA00001957"/>
    </source>
</evidence>
<dbReference type="PROSITE" id="PS52004">
    <property type="entry name" value="KS3_2"/>
    <property type="match status" value="1"/>
</dbReference>
<dbReference type="PROSITE" id="PS00012">
    <property type="entry name" value="PHOSPHOPANTETHEINE"/>
    <property type="match status" value="4"/>
</dbReference>
<evidence type="ECO:0000256" key="12">
    <source>
        <dbReference type="ARBA" id="ARBA00029443"/>
    </source>
</evidence>
<dbReference type="InterPro" id="IPR036736">
    <property type="entry name" value="ACP-like_sf"/>
</dbReference>
<dbReference type="InterPro" id="IPR042099">
    <property type="entry name" value="ANL_N_sf"/>
</dbReference>
<dbReference type="Pfam" id="PF16197">
    <property type="entry name" value="KAsynt_C_assoc"/>
    <property type="match status" value="1"/>
</dbReference>
<keyword evidence="7" id="KW-0276">Fatty acid metabolism</keyword>
<dbReference type="Gene3D" id="3.30.559.10">
    <property type="entry name" value="Chloramphenicol acetyltransferase-like domain"/>
    <property type="match status" value="6"/>
</dbReference>
<feature type="non-terminal residue" evidence="26">
    <location>
        <position position="1"/>
    </location>
</feature>
<evidence type="ECO:0000256" key="22">
    <source>
        <dbReference type="ARBA" id="ARBA00084020"/>
    </source>
</evidence>
<evidence type="ECO:0000259" key="25">
    <source>
        <dbReference type="PROSITE" id="PS52004"/>
    </source>
</evidence>
<dbReference type="InterPro" id="IPR045851">
    <property type="entry name" value="AMP-bd_C_sf"/>
</dbReference>
<dbReference type="FunFam" id="3.30.300.30:FF:000010">
    <property type="entry name" value="Enterobactin synthetase component F"/>
    <property type="match status" value="4"/>
</dbReference>
<dbReference type="Pfam" id="PF00550">
    <property type="entry name" value="PP-binding"/>
    <property type="match status" value="6"/>
</dbReference>
<dbReference type="Gene3D" id="3.40.50.980">
    <property type="match status" value="6"/>
</dbReference>
<dbReference type="InterPro" id="IPR020806">
    <property type="entry name" value="PKS_PP-bd"/>
</dbReference>
<dbReference type="FunFam" id="1.10.1200.10:FF:000016">
    <property type="entry name" value="Non-ribosomal peptide synthase"/>
    <property type="match status" value="2"/>
</dbReference>
<dbReference type="Gene3D" id="1.10.1200.10">
    <property type="entry name" value="ACP-like"/>
    <property type="match status" value="5"/>
</dbReference>
<evidence type="ECO:0000259" key="24">
    <source>
        <dbReference type="PROSITE" id="PS50075"/>
    </source>
</evidence>
<dbReference type="FunFam" id="3.30.559.10:FF:000012">
    <property type="entry name" value="Non-ribosomal peptide synthetase"/>
    <property type="match status" value="4"/>
</dbReference>
<dbReference type="NCBIfam" id="NF003417">
    <property type="entry name" value="PRK04813.1"/>
    <property type="match status" value="7"/>
</dbReference>
<evidence type="ECO:0000256" key="11">
    <source>
        <dbReference type="ARBA" id="ARBA00023268"/>
    </source>
</evidence>
<feature type="domain" description="Carrier" evidence="24">
    <location>
        <begin position="6904"/>
        <end position="6979"/>
    </location>
</feature>
<dbReference type="InterPro" id="IPR025110">
    <property type="entry name" value="AMP-bd_C"/>
</dbReference>
<feature type="region of interest" description="Disordered" evidence="23">
    <location>
        <begin position="305"/>
        <end position="340"/>
    </location>
</feature>
<evidence type="ECO:0000256" key="3">
    <source>
        <dbReference type="ARBA" id="ARBA00006432"/>
    </source>
</evidence>
<dbReference type="InterPro" id="IPR006162">
    <property type="entry name" value="Ppantetheine_attach_site"/>
</dbReference>
<dbReference type="InterPro" id="IPR036661">
    <property type="entry name" value="Luciferase-like_sf"/>
</dbReference>
<evidence type="ECO:0000256" key="15">
    <source>
        <dbReference type="ARBA" id="ARBA00052119"/>
    </source>
</evidence>
<dbReference type="SMART" id="SM01294">
    <property type="entry name" value="PKS_PP_betabranch"/>
    <property type="match status" value="1"/>
</dbReference>
<evidence type="ECO:0000256" key="9">
    <source>
        <dbReference type="ARBA" id="ARBA00023002"/>
    </source>
</evidence>
<dbReference type="SUPFAM" id="SSF51679">
    <property type="entry name" value="Bacterial luciferase-like"/>
    <property type="match status" value="1"/>
</dbReference>
<dbReference type="SMART" id="SM00823">
    <property type="entry name" value="PKS_PP"/>
    <property type="match status" value="6"/>
</dbReference>
<dbReference type="PANTHER" id="PTHR45527:SF1">
    <property type="entry name" value="FATTY ACID SYNTHASE"/>
    <property type="match status" value="1"/>
</dbReference>
<dbReference type="InterPro" id="IPR010071">
    <property type="entry name" value="AA_adenyl_dom"/>
</dbReference>
<gene>
    <name evidence="26" type="ORF">HG543_15360</name>
</gene>
<dbReference type="InterPro" id="IPR016036">
    <property type="entry name" value="Malonyl_transacylase_ACP-bd"/>
</dbReference>
<feature type="compositionally biased region" description="Pro residues" evidence="23">
    <location>
        <begin position="3751"/>
        <end position="3770"/>
    </location>
</feature>
<dbReference type="Pfam" id="PF00109">
    <property type="entry name" value="ketoacyl-synt"/>
    <property type="match status" value="1"/>
</dbReference>
<dbReference type="Gene3D" id="3.40.47.10">
    <property type="match status" value="1"/>
</dbReference>
<dbReference type="Pfam" id="PF23024">
    <property type="entry name" value="AMP-dom_DIP2-like"/>
    <property type="match status" value="1"/>
</dbReference>
<dbReference type="Pfam" id="PF00668">
    <property type="entry name" value="Condensation"/>
    <property type="match status" value="6"/>
</dbReference>
<dbReference type="InterPro" id="IPR014043">
    <property type="entry name" value="Acyl_transferase_dom"/>
</dbReference>
<dbReference type="Pfam" id="PF13193">
    <property type="entry name" value="AMP-binding_C"/>
    <property type="match status" value="4"/>
</dbReference>
<dbReference type="CDD" id="cd01097">
    <property type="entry name" value="Tetrahydromethanopterin_reductase"/>
    <property type="match status" value="1"/>
</dbReference>
<dbReference type="SUPFAM" id="SSF53901">
    <property type="entry name" value="Thiolase-like"/>
    <property type="match status" value="1"/>
</dbReference>
<evidence type="ECO:0000256" key="8">
    <source>
        <dbReference type="ARBA" id="ARBA00022857"/>
    </source>
</evidence>
<dbReference type="SMART" id="SM00825">
    <property type="entry name" value="PKS_KS"/>
    <property type="match status" value="1"/>
</dbReference>
<comment type="catalytic activity">
    <reaction evidence="15">
        <text>docosanoyl-[(phenol)carboxyphthiodiolenone synthase] + 2 (S)-methylmalonyl-CoA + 3 malonyl-CoA + 5 NADPH + 10 H(+) = C34-carboxyphthiodiolenone-[(phenol)carboxyphthiodiolenone synthase] + 5 CO2 + 5 NADP(+) + 5 CoA + 2 H2O</text>
        <dbReference type="Rhea" id="RHEA:57752"/>
        <dbReference type="Rhea" id="RHEA-COMP:14987"/>
        <dbReference type="Rhea" id="RHEA-COMP:14988"/>
        <dbReference type="ChEBI" id="CHEBI:15377"/>
        <dbReference type="ChEBI" id="CHEBI:15378"/>
        <dbReference type="ChEBI" id="CHEBI:16526"/>
        <dbReference type="ChEBI" id="CHEBI:57287"/>
        <dbReference type="ChEBI" id="CHEBI:57327"/>
        <dbReference type="ChEBI" id="CHEBI:57384"/>
        <dbReference type="ChEBI" id="CHEBI:57783"/>
        <dbReference type="ChEBI" id="CHEBI:58349"/>
        <dbReference type="ChEBI" id="CHEBI:142237"/>
        <dbReference type="ChEBI" id="CHEBI:142238"/>
        <dbReference type="EC" id="2.3.1.292"/>
    </reaction>
</comment>
<evidence type="ECO:0000256" key="5">
    <source>
        <dbReference type="ARBA" id="ARBA00022553"/>
    </source>
</evidence>
<dbReference type="GO" id="GO:0004315">
    <property type="term" value="F:3-oxoacyl-[acyl-carrier-protein] synthase activity"/>
    <property type="evidence" value="ECO:0007669"/>
    <property type="project" value="InterPro"/>
</dbReference>
<dbReference type="InterPro" id="IPR020845">
    <property type="entry name" value="AMP-binding_CS"/>
</dbReference>
<dbReference type="Gene3D" id="2.30.38.10">
    <property type="entry name" value="Luciferase, Domain 3"/>
    <property type="match status" value="4"/>
</dbReference>
<keyword evidence="6" id="KW-0808">Transferase</keyword>
<dbReference type="InterPro" id="IPR014030">
    <property type="entry name" value="Ketoacyl_synth_N"/>
</dbReference>
<dbReference type="CDD" id="cd12117">
    <property type="entry name" value="A_NRPS_Srf_like"/>
    <property type="match status" value="1"/>
</dbReference>
<dbReference type="Pfam" id="PF00698">
    <property type="entry name" value="Acyl_transf_1"/>
    <property type="match status" value="1"/>
</dbReference>
<evidence type="ECO:0000256" key="19">
    <source>
        <dbReference type="ARBA" id="ARBA00073623"/>
    </source>
</evidence>
<keyword evidence="4" id="KW-0596">Phosphopantetheine</keyword>
<feature type="domain" description="Carrier" evidence="24">
    <location>
        <begin position="4756"/>
        <end position="4831"/>
    </location>
</feature>
<dbReference type="FunFam" id="2.30.38.10:FF:000001">
    <property type="entry name" value="Non-ribosomal peptide synthetase PvdI"/>
    <property type="match status" value="3"/>
</dbReference>
<dbReference type="GO" id="GO:0006633">
    <property type="term" value="P:fatty acid biosynthetic process"/>
    <property type="evidence" value="ECO:0007669"/>
    <property type="project" value="InterPro"/>
</dbReference>
<dbReference type="GO" id="GO:0043041">
    <property type="term" value="P:amino acid activation for nonribosomal peptide biosynthetic process"/>
    <property type="evidence" value="ECO:0007669"/>
    <property type="project" value="UniProtKB-ARBA"/>
</dbReference>
<keyword evidence="9" id="KW-0560">Oxidoreductase</keyword>
<comment type="catalytic activity">
    <reaction evidence="14">
        <text>19-(4-hydroxyphenyl)nonadecanoyl-[(phenol)carboxyphthiodiolenone synthase] + 2 (S)-methylmalonyl-CoA + 3 malonyl-CoA + 5 NADPH + 10 H(+) = C37-(phenol)carboxyphthiodiolenone-[(phenol)carboxyphthiodiolenone synthase] + 5 CO2 + 5 NADP(+) + 5 CoA + 2 H2O</text>
        <dbReference type="Rhea" id="RHEA:57760"/>
        <dbReference type="Rhea" id="RHEA-COMP:14273"/>
        <dbReference type="Rhea" id="RHEA-COMP:14990"/>
        <dbReference type="ChEBI" id="CHEBI:15377"/>
        <dbReference type="ChEBI" id="CHEBI:15378"/>
        <dbReference type="ChEBI" id="CHEBI:16526"/>
        <dbReference type="ChEBI" id="CHEBI:57287"/>
        <dbReference type="ChEBI" id="CHEBI:57327"/>
        <dbReference type="ChEBI" id="CHEBI:57384"/>
        <dbReference type="ChEBI" id="CHEBI:57783"/>
        <dbReference type="ChEBI" id="CHEBI:58349"/>
        <dbReference type="ChEBI" id="CHEBI:133301"/>
        <dbReference type="ChEBI" id="CHEBI:142260"/>
        <dbReference type="EC" id="2.3.1.292"/>
    </reaction>
</comment>
<dbReference type="InterPro" id="IPR016039">
    <property type="entry name" value="Thiolase-like"/>
</dbReference>
<dbReference type="PROSITE" id="PS00455">
    <property type="entry name" value="AMP_BINDING"/>
    <property type="match status" value="4"/>
</dbReference>
<keyword evidence="10" id="KW-0443">Lipid metabolism</keyword>
<keyword evidence="5" id="KW-0597">Phosphoprotein</keyword>
<keyword evidence="27" id="KW-1185">Reference proteome</keyword>
<feature type="domain" description="Ketosynthase family 3 (KS3)" evidence="25">
    <location>
        <begin position="1491"/>
        <end position="1918"/>
    </location>
</feature>
<evidence type="ECO:0000256" key="20">
    <source>
        <dbReference type="ARBA" id="ARBA00075053"/>
    </source>
</evidence>
<feature type="region of interest" description="Disordered" evidence="23">
    <location>
        <begin position="1469"/>
        <end position="1491"/>
    </location>
</feature>
<dbReference type="InterPro" id="IPR016035">
    <property type="entry name" value="Acyl_Trfase/lysoPLipase"/>
</dbReference>
<feature type="domain" description="Carrier" evidence="24">
    <location>
        <begin position="346"/>
        <end position="423"/>
    </location>
</feature>
<dbReference type="FunFam" id="3.40.50.12780:FF:000012">
    <property type="entry name" value="Non-ribosomal peptide synthetase"/>
    <property type="match status" value="3"/>
</dbReference>
<comment type="similarity">
    <text evidence="3">Belongs to the ATP-dependent AMP-binding enzyme family.</text>
</comment>
<feature type="region of interest" description="Disordered" evidence="23">
    <location>
        <begin position="6885"/>
        <end position="6905"/>
    </location>
</feature>
<sequence>IRAETLERFTEAFAPWGFRREAFYPCYGLAEATLIVSGGEKGGPPRLRQVDAGALEKGSAESPRETVRTLVGCGGSLPGQRIVVVEPESLRVCAPGEVGEIWVGGPSVASGYWQRQYESQSVFAAHTDLGDGPFLRTGDLGFLEGGELYVTGRRKEVLILRGRNLYPHDLELTVEGSHPALRPGCGAAFSVEVEREERLVVVQEVDTRKVTTSLEEVAGAIRQRLAEGHEVMPYALVLIQPGSLPKTSSGKIQRYACRASFLIGELREVYAWRASAPVEPTAKTGLTATTAEPEASIAAAMAEYAERTGAESNEEPQAALTGPDEKPRAAHAEHPAPGVGASVSATAQAELEARVLARVAARLGARVETLDASAPLTRFGLDSLAAVELTHALEKELGVALPAELLLGGASISELAREIASRRTAAGVLAPIPHAPRSSALPLSFAQQRLWFLDRMEPGSAFYNVPVVSRLEGRLDAAALERSLQALVRRHEALRTTFAEERGEPVQRIQDALSLTLAQVELQGLPEQAREVEALRLTREEARRPFDLARGPLVRATLLRLGEQRHVLLLTLHHIIADGWSMRVLVRELAELYEGFCTGRAPELDALPLQYADYAAWQRQWLRGERLESLLGWWRQHLAGAPPVLELPIDRPRPKVQSYRGAHVLRRVARTPWERVKALAQAEGTTPFVALLAGFQVLLHRYTGQDDVVVGVDTASRHRPETAGLIGLFVNQLPLRGDLSGAPSFRQLLARLHPLALEAWAHQELPFDELVRGLNPERSLAHAPVFQVKLVLQDATPAPLRLPGLSLESALGDTGATKLDLTLSATDTGSGLELLCEYATDLFDEDTVGRMLEQLGTLLAEAASAPERRIGELTLLSELERHRALSEWSHTAPATPDACAHHLFEEQVHRTPEAPAVSFGERTLTYRELDARANQLAWHLRSLGVGPDVVVGVHLERSTELAVALLGVLKAGGAFLPLDTAYPAARLELMLREARVPVLVTREALADSLPSHGEMLVLVDADAAALERQPRTAPAVGVTPAHLAYVIFTSGSTGTPKGTLLQHRGLGNTLLVAREALGLRPGSRVLQLAAIGFDASVWEIFPALCSGAELCFAPPESLLPGPPLQQVLAEKRITVITATPTVLAPLAPEALPALEVVVSAGEACTPELAARWKPGRRFLNGYGPTEATVCATLETDVDPRRPSIGRAIAGARVYVLDERMEPVPPGVPGELYVGSPGLARGYLHRPALTAERFVPDPFATTPGERLYRTGDRVRSLADGRLEFLGRRDAQVKVRGVRVELGEVEAALAQCPGVRQAVVVLREDAGEPRLVAYAVTQEVMEAATLRRALKERLPEVLVPSAFVMLDALPLTPGGKVDRQALPAPESARPARESAFVEARSELERRIADVWARALQVPRVGLHDHFFDDLGGSSLLVVKVSTQLREALGREVPVTHFFEHPTVHALAARLERESTSAPEPQRPEPRASEGGESQDIAIIGMAGRFPGAPDVRTFWRNLREGVESISRFTPVELEPSPLFPDSLRSHPDFVPAGGVLEGAENFDAGFFEVSPREANWMDPQQRLFLQCAWNALEDAGYDPERFRGLISLHAGAGTSGVHMMSLLGQAQRDPASLFEALGTTTGENVATKTAYKLKLAGESLNVYTACSTGLVAVHLACQSLRTRQSDLALAGAVKVSLPQRSGYLFQEGMILSPDGHCRAFDARARGTVPGSGLGVVALKRLSDALRDGDHVYAVIKGSALNNDAAAKVSYTAPSVQGQREVISRALASASVDAASIGYVEAHGTGTPLGDPIEIAALTRAYRAHTDRTGYCAIGSVKTNIGHLDTAAGIAGLIKAALALHHGELPPSLHFDKPNPEIDFAKSPFFVNTALRPWERGEGPRRAGVSSFGIGGTNAHVVLEEAPPQAKGQGSRRTRQLVTLSARSASALDAMALELATYVEAHPEVDLADLAFTRAMGRKAFELRRAVIARDAAGLVRDLRKLAKPSEIKDLEAARAARVAFLFPGQGAQSVRMAQGLYATEPLFQRELDACLALLPGAGLTEDLRPVLFPEQGMEAQAEAKLAEPRFALPALLAVEYALARMWMGFGFKPAALLGHSFGEYAAACLAGVLSLEDALRLAVVRGELMSRLPPGGMLAVGLPAEEVMPLMTEELDLAALNGHERCVVSGPREALEALERTLASSGAGVLRLPTAHAFHSRAVEPLMPELERAVAGMTLKAPTLPYVSSLTGTWIRPEEATSPRYWARQMREPVRFATGLEALVQAGCGWFIEAGPDHNLTGLVRPRLRTERQAMVVPSLRRSGTSTSDEQTLLESLGALWCAGAPVDWEGFFALEQRRRISLPGYAFEEKRFAVEMRALSTEAVAAPASAASPTVTPSPAAPALPAAATVATSRSHIEQKLVELWRERLGITEIGPDDNFLALGGNSLMAAQLLTRLRDTFQVQVPLSDLFEAPTVSSLAARIEARLGVEAPARQAAPGTMVPIPRTGDLPMSYVQARVWDLELQEPGSSIFNEPLAVRISGPLQVAALERGFNEVIRRHESLRIVFQQVEGRAVQRILPEVRISLPVVDLRSFAGDLEAEVMRRARLDPAEPFVLDQGPLVRVHLLRLAETEHVLLLTIHHIVADTLSLVNFIREAMALYTGYVHGISVPLPELPIQYIDFAAWQRKALVDGTLATQQAYWRQRLARRPGPLPLPLDRPRVPGARRRGERLSFALSRELSADLNAFGKRENLTAYMTLLAGLKALFARCSGQDDIVIGTSIGNRTRPELEPQIGYVAHALALRTNLEGDPGFRELALRVRDTTLSAFANPDVPYEQLLGELEPGDEVKYSRLFDAVFLLHAQGVSAPILDFPGLRLSYIDVTELPAQYGTALADMTVLMREDEHGFSGILEFAVDLFDASTIRRMLSQLEALLADAMVSPEKPLSRLSLTRAVERAPAPRVETTGAVAVTALLTAQAERTPDAVALRTGEQRLSWRDARAQALTLAAALRARGVGPGVPVAVCLEPSPERAVALWGVLASGGAYALVAPEELNGLTALSEDGAAPLLITSASVSLPSGMAATRVIRLSLSGEAGVVSAPPAHGAEPKGLTLSLSDGLHAAATLEPRAVPLPAVEADALACLVPHGEGNHRARVMLSHRNLVHRFAALDSRVEARAGETWLSAPEASADPADLELLWALSRGLTVAFPTKTATHGVSSRARAKSTRKPLDFSLFYFANDAEASGREKYKLLIEGAKFADAHGFSAVWTPERHFHAFGGPYPNPIATSSALAMVTERVAIRAGSVVLPLHDPIRVAEDWSVVDNLSNGRAGVSFAAGWNVNDFVFARDNFRQRPEAIRRGVEEVRALWRGGSVRRTNGQGSEVDISIRPRPVQAELPIWLTAAFNPETFRMAGELGAGLLTNVLGLGQDFEELTRKIALYREARRKAGHDRGHVVLMLHTFVASTQDEVKRQAREPLIRYFRSSVELFHGLVASQGLGFDPSSLTPRDMEVLLEQGVTRYLDAGGLFGTPETLAARIEQLRQADVDEVACLVDFGLPHEVAMESLRHLDVLRRNSQSVSEPATSTPLEFEVTEQTLVEQLRAAAPQHLRCTAALARSLARMPDAATVLAPVRTLVLDEADGLPVDLTTGLKAATSARVVAPVPVLPEGREVAPHASRFVLDAAGAHAPVGVVGELFLGGDAVPLGFWKAPELARTRLRSSPEDAAVRLFGTGTPARYRVDGTVEVLTPTARPRPPRAEPSPSLPAPAPRPPAPPARPEPRAITGDVIPRAPRNRPLPLSFAQQRLWFLARLEPNNVAYNSPVALRMSGPLDVAAVEHGLKELVRRHEVLRTVYVHEADEPSQRILPSLDMPLDRVDLRGIPAASLEETLQERIRERVLQPFDLARGPLMRSVLFQLAEEEHVLLLILHHIITDGWSGAVLARELAISYTAFRARIPTPLPEMPLQYADYAAWQRERLQGKTLEELLGWWKRALHGTSGVLELPTDHPMPVRPTGRGSSVPVRMPRAVAEGLKSLAMRDGATLFMALVAGLQALLGRYAGQDDVTVGTPIAGRNRPELENLIGIFVNTLVIRGDLSGDPSFRTLLNRVKDMAVGAYAHQDVPFEKLVEAMEVPRGLRRTPLFQVMVALQNVPPADAALPGMRIRAQPLTSLAAKFDLTFDITETPEGLVGTLEFTTDLYEAASMARLVTHLQRLLEAAVAQPERRLSELSLLTEEERRKLVIEWNDTRRDFSREATITGLFEARAARTPDALAFKMGAESLTHGELNRRANQLAHHLRSLGVGLETVVGVCLSRSLDQMVAVLAVLKAGGAFLPLEPSHPPERLSFLMSDARARVVLTATRHLDRLPKSEAHIVALDTEAGRISSQPASNPVSLTHPESLAYVLYTSGSTGVPKGVQGHHRGIVNRMEWSWRDYPFQPGEVCCIKAPLGFIDSLWEMFGPLLAGVPSVLIPEDTVRNAPELVRLLADEGVTRLVLVPSLLQAMLEVEGGLQGRLSRLWWWMNSGEKLPEDLLRRFHAALPDATMLNIYGSSEVAADATWDEVRAGDITIGRPLANVRSYVLDPSLRLVPPGLGGEVYVAGEGLARGYMGRPDLTADRFLPDPFSTEPGARMYRTGDRGRYRDDGRLEYLGRADFQVKVRGVRIELGEVEAALAQHPSVNKSAATVRVDGPNGARLVAYAVPHPGHRLDAKELRTFLQRKLPETMMPSAVIPLEKMPLTASGKVDRRALPALEERHAEPHTHVEPRTDTERAVARIWSEVLRVPKVGATDSFFALGGHSLLATQVVARVRNAMKVELPLQELFDLTTVEAIAQRIDALAPAASSAQGASVTLVRNETSGPRLVARSRSAELSFAQQRLWFLDQYQPGSALYNVPTAVRMEGVIDVRALEQAFAELVRRHQALRTTFQAREAGPVQVIAPEWNSRLEVVSLGHLPEAAREAEALRLAREEARKPFDLVKGPLLRATLLSLSERSHLLLMTMHHIVSDGWSTGVLTREVATLYVAFATGRPSPLPELPIQYADYAEWQREWLQGEVLERQLSWWKQRLEGIPPALELPTDMPRSADSDSPGATLKVELSSGLTRRLRDFCRAEGVTPFMALLAAFQTVLSRYTGQDDICVGAPIAGRRQAETEGLIGFFVNTLVMRTRLDGDPTFRELLGRVKEMALGAYAHQDVPFEKLVEVLQPPRQADRTPFFQVALVLLNTPPIDVELPGLRFRPLDVDSGTAKFDFTLTMSETPEGLTGKLEYRSDLYAPATAERMMAHLTRLLDSALEHPEHHLSELSLLSEEERRRVLVDFNTPAGESRPAACVHELFDAQAARTPRAVAVEFEGFRLTYAELERRANQLATHLRSRGVRTGDRVGVCMERSLELAVAVLAILKAGAAYVPLDPQYPAERLAFMVEDSGATLVLTQSQVARVLPPAVSERLLRVDAEAGAISRQPAQAPVRDVPPASTCYVIYTSGSTGRPKGVALPHGALSNLLAWQLRQSVKPDAVTLQFASLSFDVSFQELFSTWCAGGTLVMPTASVRQDMPALLELMARTGVERTFLPFVALQALADAVADGAPVPEKLREVVTAGEQLQVTPSVVAFFEKLPGCVLENQYGPSETHVVSAYRLQGAPASWPRLPSIGSPLPDTRLYVLDERGQPCAIGVPGELFIGGVQVAHGYAGRPELTAEKFVPDPFSREPGARLYRTGDRASWTAEGTLGFLGRLDGQVKVRGFRIELGEVEAALRGAPGVRDAAATVREDSPGDKRLVGYVVSQPGATWDPDAVRESLSRRLPEYLVPSALVKLEALPLTPSGKLARRMLPAPDADSVRGGAPHVDPRTPLETTLANIVAAVLKLPRVSVTDSFFNLGGHSLLATQVVSRIRGELGVELPLRALFEAPTVAALARRIEGGSAVESAKKMPPPVAEKPPAPVIAVRTQEAELSFAQLRLWLVDQYAPGSALYNVPAALRMKGALDVGALERAFAELVRRHQSLRTTIRAREGRPVQVIHSDMPCAMEVVDLRHLPEQGREAEAVRLAREEAQRPFDLAKGPLLRTGLLRLADDEHVLLVTMHHIVSDGWSLSVLVREVGLLYEAFLSGQPSPLPELPIQYADYAVRQREWLQGEVLESQLAWWKQRLEGAPPMLELPTDRPRTSDAVPPGAVINVELPRELTRALNNLCKREGATLFMGLLAGLQALLSRYTGQDDISVGAPIAGRGQADTEGLIGFFVNTLVLRTRLDGNPTFRELLARVKDVTLGAYAHQDVPFEKLVEVLQPTRQAGQTPFFQVALGLLNTPPMELALRGLSLKPLANVDSGTAKFDLTLTMIEGPQGLTGALEYRSDLFEASTAKRMMEHWRVLLENAAAYPQRRLSELAVQSTVERRRVLVDWNATAVEYPRDASLHALFEAQVARSPDAVALQSGDQSLTYAQLERRANQVAHHLRGEGVRAGDCVALCMERSLEAIIAVLGILKAGAAYVPLDPTAPTERLGFMLEDTAAARVLTLKGSEQHLPWRDARVVFIDADRERIAAMPDTAPGVAVTSADLAYVMYTSGSTGQPKGVCVPHRGVVRLVMGTNYARFGPEEVFLQLAPLAFDASTFELWGSLLHGSRLVVAPAHSPTLEELGRLLDQHRVTTLWLTAALYEQMMTHQPEAVARVKQVLAGGDVLPPVRVREHLSRGGRLVNGYGPTEGTTFTCCHVMTDAAEVGHSVSIGKPIANTRVYLLDAALRPVPVGVPGELYIAGDGLAWGYLRRPELTAERFIPDPFSPVAGARLYRSGDLARWLPDGRLQFLGRRDAQVKLRGFRVEPGEVETVLSHHPALREAAVVIRDDMPGGRALVAYVTARPGQTPEPRDLRAFLRDRLPEYMVPSAFVVLDALPVTRNGKLDRRALPHPDVVDSGARGREHVAPRTPVEEQVAALMAEVLRAPRVGIHDDFFERGGHSLLGTQLLSRLQHALGVELPLRALFEGPTVADLARRIEGARGGQGAPTSAVPALTRVSRDVPPLMSFSQERLWKLFKLNPTSTAYNQPGAIRFAGALNLDALRATLQALMDRHESLRTTFTEVDGRPVQVVAPPAPFEVPLVDLRGHEDPEAEVFRLVGEEARRPFDLVRGPLVRSVLFQLADDQYLLLFSKHHILSDGWSEGVLAREVAHFYGAFASGKAPTLAPLKVQYPDFAAWQRGWLQGRELEARLGYWRAALAGAPTLLNLPTDKPRPATRTFNGTSLHMALGRARTDALNTLCQQERVTPFMALLSVFGTALCHRANQEEVVVGSPIANRTMPELEALIGLFVNGLALRVDLRGGPTFRQLLGRVRDVTLGAYAHQEVPFEQVVDAIGVQRLPNRTPLFQVMFALQNAPSDPVQFPGLTLLPIPAADRGASIYEMSLSMSEAEDGFSGELEFNLDLFEPATMERLRDAMLALLDRVLASPETPVGLGSPMPGAAHETK</sequence>
<evidence type="ECO:0000256" key="23">
    <source>
        <dbReference type="SAM" id="MobiDB-lite"/>
    </source>
</evidence>
<dbReference type="Gene3D" id="3.40.50.12780">
    <property type="entry name" value="N-terminal domain of ligase-like"/>
    <property type="match status" value="3"/>
</dbReference>
<dbReference type="Gene3D" id="3.40.50.1820">
    <property type="entry name" value="alpha/beta hydrolase"/>
    <property type="match status" value="1"/>
</dbReference>
<comment type="caution">
    <text evidence="26">The sequence shown here is derived from an EMBL/GenBank/DDBJ whole genome shotgun (WGS) entry which is preliminary data.</text>
</comment>
<dbReference type="FunFam" id="3.40.47.10:FF:000042">
    <property type="entry name" value="Polyketide synthase Pks13"/>
    <property type="match status" value="1"/>
</dbReference>
<protein>
    <recommendedName>
        <fullName evidence="19">Phenolphthiocerol/phthiocerol polyketide synthase subunit E</fullName>
        <ecNumber evidence="18">2.3.1.292</ecNumber>
    </recommendedName>
    <alternativeName>
        <fullName evidence="21">(Phenol)carboxyphthiodiolenone synthase subunit E</fullName>
    </alternativeName>
    <alternativeName>
        <fullName evidence="22">Beta-ketoacyl-acyl-carrier-protein synthase I</fullName>
    </alternativeName>
    <alternativeName>
        <fullName evidence="20">Phthiocerol synthesis polyketide synthase type I PpsE</fullName>
    </alternativeName>
</protein>
<comment type="cofactor">
    <cofactor evidence="2">
        <name>pantetheine 4'-phosphate</name>
        <dbReference type="ChEBI" id="CHEBI:47942"/>
    </cofactor>
</comment>
<evidence type="ECO:0000256" key="10">
    <source>
        <dbReference type="ARBA" id="ARBA00023098"/>
    </source>
</evidence>
<dbReference type="PROSITE" id="PS50075">
    <property type="entry name" value="CARRIER"/>
    <property type="match status" value="6"/>
</dbReference>
<dbReference type="InterPro" id="IPR020841">
    <property type="entry name" value="PKS_Beta-ketoAc_synthase_dom"/>
</dbReference>
<dbReference type="NCBIfam" id="NF004282">
    <property type="entry name" value="PRK05691.1"/>
    <property type="match status" value="7"/>
</dbReference>
<dbReference type="Pfam" id="PF02801">
    <property type="entry name" value="Ketoacyl-synt_C"/>
    <property type="match status" value="1"/>
</dbReference>
<dbReference type="SMART" id="SM00827">
    <property type="entry name" value="PKS_AT"/>
    <property type="match status" value="1"/>
</dbReference>
<dbReference type="FunFam" id="1.10.1200.10:FF:000005">
    <property type="entry name" value="Nonribosomal peptide synthetase 1"/>
    <property type="match status" value="2"/>
</dbReference>
<evidence type="ECO:0000256" key="1">
    <source>
        <dbReference type="ARBA" id="ARBA00001937"/>
    </source>
</evidence>
<dbReference type="Pfam" id="PF00296">
    <property type="entry name" value="Bac_luciferase"/>
    <property type="match status" value="1"/>
</dbReference>
<dbReference type="EMBL" id="JABBJJ010000060">
    <property type="protein sequence ID" value="NMO16218.1"/>
    <property type="molecule type" value="Genomic_DNA"/>
</dbReference>
<dbReference type="InterPro" id="IPR018201">
    <property type="entry name" value="Ketoacyl_synth_AS"/>
</dbReference>
<feature type="compositionally biased region" description="Basic and acidic residues" evidence="23">
    <location>
        <begin position="323"/>
        <end position="334"/>
    </location>
</feature>
<feature type="compositionally biased region" description="Basic and acidic residues" evidence="23">
    <location>
        <begin position="6885"/>
        <end position="6904"/>
    </location>
</feature>
<name>A0A848LHP0_9BACT</name>
<evidence type="ECO:0000313" key="27">
    <source>
        <dbReference type="Proteomes" id="UP000518300"/>
    </source>
</evidence>
<dbReference type="Gene3D" id="3.30.559.30">
    <property type="entry name" value="Nonribosomal peptide synthetase, condensation domain"/>
    <property type="match status" value="6"/>
</dbReference>
<dbReference type="InterPro" id="IPR023213">
    <property type="entry name" value="CAT-like_dom_sf"/>
</dbReference>
<dbReference type="InterPro" id="IPR009081">
    <property type="entry name" value="PP-bd_ACP"/>
</dbReference>
<organism evidence="26 27">
    <name type="scientific">Pyxidicoccus fallax</name>
    <dbReference type="NCBI Taxonomy" id="394095"/>
    <lineage>
        <taxon>Bacteria</taxon>
        <taxon>Pseudomonadati</taxon>
        <taxon>Myxococcota</taxon>
        <taxon>Myxococcia</taxon>
        <taxon>Myxococcales</taxon>
        <taxon>Cystobacterineae</taxon>
        <taxon>Myxococcaceae</taxon>
        <taxon>Pyxidicoccus</taxon>
    </lineage>
</organism>
<evidence type="ECO:0000256" key="6">
    <source>
        <dbReference type="ARBA" id="ARBA00022679"/>
    </source>
</evidence>
<dbReference type="Gene3D" id="3.30.300.30">
    <property type="match status" value="5"/>
</dbReference>
<feature type="domain" description="Carrier" evidence="24">
    <location>
        <begin position="5834"/>
        <end position="5909"/>
    </location>
</feature>
<dbReference type="CDD" id="cd19531">
    <property type="entry name" value="LCL_NRPS-like"/>
    <property type="match status" value="6"/>
</dbReference>
<dbReference type="SUPFAM" id="SSF55048">
    <property type="entry name" value="Probable ACP-binding domain of malonyl-CoA ACP transacylase"/>
    <property type="match status" value="1"/>
</dbReference>
<dbReference type="InterPro" id="IPR001227">
    <property type="entry name" value="Ac_transferase_dom_sf"/>
</dbReference>
<reference evidence="26 27" key="1">
    <citation type="submission" date="2020-04" db="EMBL/GenBank/DDBJ databases">
        <title>Draft genome of Pyxidicoccus fallax type strain.</title>
        <authorList>
            <person name="Whitworth D.E."/>
        </authorList>
    </citation>
    <scope>NUCLEOTIDE SEQUENCE [LARGE SCALE GENOMIC DNA]</scope>
    <source>
        <strain evidence="26 27">DSM 14698</strain>
    </source>
</reference>
<evidence type="ECO:0000256" key="18">
    <source>
        <dbReference type="ARBA" id="ARBA00066974"/>
    </source>
</evidence>
<evidence type="ECO:0000256" key="4">
    <source>
        <dbReference type="ARBA" id="ARBA00022450"/>
    </source>
</evidence>
<feature type="region of interest" description="Disordered" evidence="23">
    <location>
        <begin position="3733"/>
        <end position="3788"/>
    </location>
</feature>
<dbReference type="Proteomes" id="UP000518300">
    <property type="component" value="Unassembled WGS sequence"/>
</dbReference>
<comment type="function">
    <text evidence="17">Part of the PpsABCDE complex involved in the biosynthesis of the lipid core common to phthiocerols and phenolphthiocerols by successive additions of malonyl-CoA or methylmalonyl-CoA extender units. PpsA can accept as substrate the activated forms of either icosanoyl (C20), docosanoyl (C22) or lignoceroyl (C24) groups from FadD26, or a (4-hydroxyphenyl)-C17 or (4-hydroxyphenyl)-C19 fatty acyl from FadD29. PpsA initiates the biosynthesis and extends its substrate using a malonyl-CoA extender unit. The PpsB and PpsC proteins add the second and third malonyl-CoA extender units. PpsD adds an (R)-methylmalonyl unit and PpsE adds a second (R)-methylmalonyl unit. The incorporation of the methylmalonyl units results in formation of two branched methyl groups in the elongated product.</text>
</comment>
<dbReference type="InterPro" id="IPR001242">
    <property type="entry name" value="Condensation_dom"/>
</dbReference>
<feature type="domain" description="Carrier" evidence="24">
    <location>
        <begin position="2407"/>
        <end position="2482"/>
    </location>
</feature>
<dbReference type="SUPFAM" id="SSF52777">
    <property type="entry name" value="CoA-dependent acyltransferases"/>
    <property type="match status" value="12"/>
</dbReference>
<dbReference type="GO" id="GO:0005829">
    <property type="term" value="C:cytosol"/>
    <property type="evidence" value="ECO:0007669"/>
    <property type="project" value="TreeGrafter"/>
</dbReference>
<evidence type="ECO:0000256" key="7">
    <source>
        <dbReference type="ARBA" id="ARBA00022832"/>
    </source>
</evidence>
<dbReference type="Gene3D" id="3.40.366.10">
    <property type="entry name" value="Malonyl-Coenzyme A Acyl Carrier Protein, domain 2"/>
    <property type="match status" value="1"/>
</dbReference>
<dbReference type="CDD" id="cd17651">
    <property type="entry name" value="A_NRPS_VisG_like"/>
    <property type="match status" value="1"/>
</dbReference>
<dbReference type="PROSITE" id="PS00606">
    <property type="entry name" value="KS3_1"/>
    <property type="match status" value="1"/>
</dbReference>
<comment type="catalytic activity">
    <reaction evidence="16">
        <text>icosanoyl-[(phenol)carboxyphthiodiolenone synthase] + 2 (S)-methylmalonyl-CoA + 3 malonyl-CoA + 5 NADPH + 10 H(+) = C32-carboxyphthiodiolenone-[(phenol)carboxyphthiodiolenone synthase] + 5 CO2 + 5 NADP(+) + 5 CoA + 2 H2O</text>
        <dbReference type="Rhea" id="RHEA:57748"/>
        <dbReference type="Rhea" id="RHEA-COMP:14985"/>
        <dbReference type="Rhea" id="RHEA-COMP:14986"/>
        <dbReference type="ChEBI" id="CHEBI:15377"/>
        <dbReference type="ChEBI" id="CHEBI:15378"/>
        <dbReference type="ChEBI" id="CHEBI:16526"/>
        <dbReference type="ChEBI" id="CHEBI:57287"/>
        <dbReference type="ChEBI" id="CHEBI:57327"/>
        <dbReference type="ChEBI" id="CHEBI:57384"/>
        <dbReference type="ChEBI" id="CHEBI:57783"/>
        <dbReference type="ChEBI" id="CHEBI:58349"/>
        <dbReference type="ChEBI" id="CHEBI:87848"/>
        <dbReference type="ChEBI" id="CHEBI:142236"/>
        <dbReference type="EC" id="2.3.1.292"/>
    </reaction>
</comment>
<keyword evidence="11" id="KW-0511">Multifunctional enzyme</keyword>
<dbReference type="InterPro" id="IPR011251">
    <property type="entry name" value="Luciferase-like_dom"/>
</dbReference>
<dbReference type="Gene3D" id="3.30.70.3290">
    <property type="match status" value="1"/>
</dbReference>
<dbReference type="EC" id="2.3.1.292" evidence="18"/>
<proteinExistence type="inferred from homology"/>
<dbReference type="InterPro" id="IPR014031">
    <property type="entry name" value="Ketoacyl_synth_C"/>
</dbReference>
<dbReference type="Gene3D" id="3.30.70.250">
    <property type="entry name" value="Malonyl-CoA ACP transacylase, ACP-binding"/>
    <property type="match status" value="1"/>
</dbReference>
<dbReference type="NCBIfam" id="TIGR04020">
    <property type="entry name" value="seco_metab_LLM"/>
    <property type="match status" value="1"/>
</dbReference>
<dbReference type="GO" id="GO:0031177">
    <property type="term" value="F:phosphopantetheine binding"/>
    <property type="evidence" value="ECO:0007669"/>
    <property type="project" value="InterPro"/>
</dbReference>
<dbReference type="SUPFAM" id="SSF52151">
    <property type="entry name" value="FabD/lysophospholipase-like"/>
    <property type="match status" value="1"/>
</dbReference>
<dbReference type="CDD" id="cd00833">
    <property type="entry name" value="PKS"/>
    <property type="match status" value="1"/>
</dbReference>
<dbReference type="InterPro" id="IPR024011">
    <property type="entry name" value="Biosynth_lucif-like_mOase_dom"/>
</dbReference>